<keyword evidence="9" id="KW-1185">Reference proteome</keyword>
<name>A0ABW4XA35_9ACTN</name>
<organism evidence="8 9">
    <name type="scientific">Blastococcus deserti</name>
    <dbReference type="NCBI Taxonomy" id="2259033"/>
    <lineage>
        <taxon>Bacteria</taxon>
        <taxon>Bacillati</taxon>
        <taxon>Actinomycetota</taxon>
        <taxon>Actinomycetes</taxon>
        <taxon>Geodermatophilales</taxon>
        <taxon>Geodermatophilaceae</taxon>
        <taxon>Blastococcus</taxon>
    </lineage>
</organism>
<evidence type="ECO:0000256" key="5">
    <source>
        <dbReference type="ARBA" id="ARBA00022989"/>
    </source>
</evidence>
<comment type="subcellular location">
    <subcellularLocation>
        <location evidence="1">Cell membrane</location>
        <topology evidence="1">Multi-pass membrane protein</topology>
    </subcellularLocation>
</comment>
<evidence type="ECO:0000256" key="6">
    <source>
        <dbReference type="ARBA" id="ARBA00023136"/>
    </source>
</evidence>
<accession>A0ABW4XA35</accession>
<sequence>MTFPAPARDLALLLARVAVGLVFVAHGWQKLFTNGIDGTAAFLDQIGVPAPSAAAWFAAVVELAGGAALVLGLAVPVVALLLLVDMLGAFAFVHAGAGVFVEQGGYELVLTLGAAALLLAVLGAGRFSADHLLTSRRRTAQPVGA</sequence>
<dbReference type="RefSeq" id="WP_376873828.1">
    <property type="nucleotide sequence ID" value="NZ_JBHUHP010000008.1"/>
</dbReference>
<dbReference type="Proteomes" id="UP001597402">
    <property type="component" value="Unassembled WGS sequence"/>
</dbReference>
<dbReference type="Pfam" id="PF07681">
    <property type="entry name" value="DoxX"/>
    <property type="match status" value="1"/>
</dbReference>
<evidence type="ECO:0000313" key="9">
    <source>
        <dbReference type="Proteomes" id="UP001597402"/>
    </source>
</evidence>
<keyword evidence="4 7" id="KW-0812">Transmembrane</keyword>
<dbReference type="PANTHER" id="PTHR33452:SF1">
    <property type="entry name" value="INNER MEMBRANE PROTEIN YPHA-RELATED"/>
    <property type="match status" value="1"/>
</dbReference>
<evidence type="ECO:0000256" key="1">
    <source>
        <dbReference type="ARBA" id="ARBA00004651"/>
    </source>
</evidence>
<evidence type="ECO:0000313" key="8">
    <source>
        <dbReference type="EMBL" id="MFD2091493.1"/>
    </source>
</evidence>
<dbReference type="InterPro" id="IPR032808">
    <property type="entry name" value="DoxX"/>
</dbReference>
<feature type="transmembrane region" description="Helical" evidence="7">
    <location>
        <begin position="78"/>
        <end position="97"/>
    </location>
</feature>
<comment type="similarity">
    <text evidence="2">Belongs to the DoxX family.</text>
</comment>
<feature type="transmembrane region" description="Helical" evidence="7">
    <location>
        <begin position="51"/>
        <end position="71"/>
    </location>
</feature>
<dbReference type="PANTHER" id="PTHR33452">
    <property type="entry name" value="OXIDOREDUCTASE CATD-RELATED"/>
    <property type="match status" value="1"/>
</dbReference>
<evidence type="ECO:0000256" key="3">
    <source>
        <dbReference type="ARBA" id="ARBA00022475"/>
    </source>
</evidence>
<keyword evidence="3" id="KW-1003">Cell membrane</keyword>
<keyword evidence="5 7" id="KW-1133">Transmembrane helix</keyword>
<dbReference type="EMBL" id="JBHUHP010000008">
    <property type="protein sequence ID" value="MFD2091493.1"/>
    <property type="molecule type" value="Genomic_DNA"/>
</dbReference>
<proteinExistence type="inferred from homology"/>
<gene>
    <name evidence="8" type="ORF">ACFSHS_07870</name>
</gene>
<dbReference type="InterPro" id="IPR051907">
    <property type="entry name" value="DoxX-like_oxidoreductase"/>
</dbReference>
<protein>
    <submittedName>
        <fullName evidence="8">DoxX family protein</fullName>
    </submittedName>
</protein>
<evidence type="ECO:0000256" key="7">
    <source>
        <dbReference type="SAM" id="Phobius"/>
    </source>
</evidence>
<reference evidence="9" key="1">
    <citation type="journal article" date="2019" name="Int. J. Syst. Evol. Microbiol.">
        <title>The Global Catalogue of Microorganisms (GCM) 10K type strain sequencing project: providing services to taxonomists for standard genome sequencing and annotation.</title>
        <authorList>
            <consortium name="The Broad Institute Genomics Platform"/>
            <consortium name="The Broad Institute Genome Sequencing Center for Infectious Disease"/>
            <person name="Wu L."/>
            <person name="Ma J."/>
        </authorList>
    </citation>
    <scope>NUCLEOTIDE SEQUENCE [LARGE SCALE GENOMIC DNA]</scope>
    <source>
        <strain evidence="9">JCM 3338</strain>
    </source>
</reference>
<keyword evidence="6 7" id="KW-0472">Membrane</keyword>
<evidence type="ECO:0000256" key="2">
    <source>
        <dbReference type="ARBA" id="ARBA00006679"/>
    </source>
</evidence>
<comment type="caution">
    <text evidence="8">The sequence shown here is derived from an EMBL/GenBank/DDBJ whole genome shotgun (WGS) entry which is preliminary data.</text>
</comment>
<feature type="transmembrane region" description="Helical" evidence="7">
    <location>
        <begin position="109"/>
        <end position="129"/>
    </location>
</feature>
<evidence type="ECO:0000256" key="4">
    <source>
        <dbReference type="ARBA" id="ARBA00022692"/>
    </source>
</evidence>